<evidence type="ECO:0000313" key="4">
    <source>
        <dbReference type="EMBL" id="OIT02578.1"/>
    </source>
</evidence>
<protein>
    <submittedName>
        <fullName evidence="4">Mitochondrial protein</fullName>
    </submittedName>
</protein>
<feature type="domain" description="Reverse transcriptase/retrotransposon-derived protein RNase H-like" evidence="2">
    <location>
        <begin position="165"/>
        <end position="222"/>
    </location>
</feature>
<name>A0A1J6ID97_NICAT</name>
<dbReference type="FunFam" id="3.30.70.270:FF:000020">
    <property type="entry name" value="Transposon Tf2-6 polyprotein-like Protein"/>
    <property type="match status" value="1"/>
</dbReference>
<dbReference type="InterPro" id="IPR016197">
    <property type="entry name" value="Chromo-like_dom_sf"/>
</dbReference>
<keyword evidence="1" id="KW-0511">Multifunctional enzyme</keyword>
<dbReference type="InterPro" id="IPR050951">
    <property type="entry name" value="Retrovirus_Pol_polyprotein"/>
</dbReference>
<dbReference type="Gene3D" id="2.40.50.40">
    <property type="match status" value="1"/>
</dbReference>
<dbReference type="Proteomes" id="UP000187609">
    <property type="component" value="Unassembled WGS sequence"/>
</dbReference>
<sequence>LYAITGQKSARTMQLLAIMKGQPLLSLVDSGSTHNFISYTAAQHLGMQVQPGTSAKVSVANGKNDHLTHIGIVFELLCAHNLYVKRSKCSFGETQVAYLGHVVSEIGVVANTNMVQAIIDWPQPQFTTTLRGFLGLAGYYREFIRNYNHLAAPLTNMLKRNSFQWDETSLASFDTLKKALATAPVLQLPNFNDPFIIECDASGGGIGAVLQQNGHSIAFFSHWVDWLPWAEYCYNTSFHTALQTTPFKVVYGRDHPRLLSYVAGSSRVEAIDNALLDRDLVLLDIRHREVAYEPGSLVWLRLHPYRQKSVAGQLCHKLAPPFFGPFPVLRRIGKLRMSYSCPVTVSCIIFHVSLLKAFKGAAPTVPPSLPPLADGRVVPMPCSVLRACLNRGTWELLVHWCGFDLSDATWEDAEHFRNAYPDFKLEDK</sequence>
<dbReference type="GO" id="GO:0003676">
    <property type="term" value="F:nucleic acid binding"/>
    <property type="evidence" value="ECO:0007669"/>
    <property type="project" value="InterPro"/>
</dbReference>
<dbReference type="InterPro" id="IPR036397">
    <property type="entry name" value="RNaseH_sf"/>
</dbReference>
<organism evidence="4 5">
    <name type="scientific">Nicotiana attenuata</name>
    <name type="common">Coyote tobacco</name>
    <dbReference type="NCBI Taxonomy" id="49451"/>
    <lineage>
        <taxon>Eukaryota</taxon>
        <taxon>Viridiplantae</taxon>
        <taxon>Streptophyta</taxon>
        <taxon>Embryophyta</taxon>
        <taxon>Tracheophyta</taxon>
        <taxon>Spermatophyta</taxon>
        <taxon>Magnoliopsida</taxon>
        <taxon>eudicotyledons</taxon>
        <taxon>Gunneridae</taxon>
        <taxon>Pentapetalae</taxon>
        <taxon>asterids</taxon>
        <taxon>lamiids</taxon>
        <taxon>Solanales</taxon>
        <taxon>Solanaceae</taxon>
        <taxon>Nicotianoideae</taxon>
        <taxon>Nicotianeae</taxon>
        <taxon>Nicotiana</taxon>
    </lineage>
</organism>
<evidence type="ECO:0000259" key="3">
    <source>
        <dbReference type="Pfam" id="PF24626"/>
    </source>
</evidence>
<dbReference type="Pfam" id="PF13650">
    <property type="entry name" value="Asp_protease_2"/>
    <property type="match status" value="1"/>
</dbReference>
<feature type="non-terminal residue" evidence="4">
    <location>
        <position position="428"/>
    </location>
</feature>
<dbReference type="InterPro" id="IPR043128">
    <property type="entry name" value="Rev_trsase/Diguanyl_cyclase"/>
</dbReference>
<dbReference type="PANTHER" id="PTHR37984:SF5">
    <property type="entry name" value="PROTEIN NYNRIN-LIKE"/>
    <property type="match status" value="1"/>
</dbReference>
<feature type="domain" description="Tf2-1-like SH3-like" evidence="3">
    <location>
        <begin position="295"/>
        <end position="358"/>
    </location>
</feature>
<keyword evidence="5" id="KW-1185">Reference proteome</keyword>
<feature type="non-terminal residue" evidence="4">
    <location>
        <position position="1"/>
    </location>
</feature>
<dbReference type="InterPro" id="IPR043502">
    <property type="entry name" value="DNA/RNA_pol_sf"/>
</dbReference>
<dbReference type="GO" id="GO:0003824">
    <property type="term" value="F:catalytic activity"/>
    <property type="evidence" value="ECO:0007669"/>
    <property type="project" value="UniProtKB-KW"/>
</dbReference>
<dbReference type="SUPFAM" id="SSF54160">
    <property type="entry name" value="Chromo domain-like"/>
    <property type="match status" value="1"/>
</dbReference>
<dbReference type="SMR" id="A0A1J6ID97"/>
<proteinExistence type="predicted"/>
<dbReference type="Pfam" id="PF17919">
    <property type="entry name" value="RT_RNaseH_2"/>
    <property type="match status" value="1"/>
</dbReference>
<evidence type="ECO:0000259" key="2">
    <source>
        <dbReference type="Pfam" id="PF17919"/>
    </source>
</evidence>
<comment type="caution">
    <text evidence="4">The sequence shown here is derived from an EMBL/GenBank/DDBJ whole genome shotgun (WGS) entry which is preliminary data.</text>
</comment>
<dbReference type="AlphaFoldDB" id="A0A1J6ID97"/>
<dbReference type="OMA" id="RHREVAY"/>
<dbReference type="CDD" id="cd00303">
    <property type="entry name" value="retropepsin_like"/>
    <property type="match status" value="1"/>
</dbReference>
<dbReference type="PANTHER" id="PTHR37984">
    <property type="entry name" value="PROTEIN CBG26694"/>
    <property type="match status" value="1"/>
</dbReference>
<accession>A0A1J6ID97</accession>
<dbReference type="Gramene" id="OIT02578">
    <property type="protein sequence ID" value="OIT02578"/>
    <property type="gene ID" value="A4A49_56486"/>
</dbReference>
<dbReference type="Pfam" id="PF24626">
    <property type="entry name" value="SH3_Tf2-1"/>
    <property type="match status" value="1"/>
</dbReference>
<reference evidence="4" key="1">
    <citation type="submission" date="2016-11" db="EMBL/GenBank/DDBJ databases">
        <title>The genome of Nicotiana attenuata.</title>
        <authorList>
            <person name="Xu S."/>
            <person name="Brockmoeller T."/>
            <person name="Gaquerel E."/>
            <person name="Navarro A."/>
            <person name="Kuhl H."/>
            <person name="Gase K."/>
            <person name="Ling Z."/>
            <person name="Zhou W."/>
            <person name="Kreitzer C."/>
            <person name="Stanke M."/>
            <person name="Tang H."/>
            <person name="Lyons E."/>
            <person name="Pandey P."/>
            <person name="Pandey S.P."/>
            <person name="Timmermann B."/>
            <person name="Baldwin I.T."/>
        </authorList>
    </citation>
    <scope>NUCLEOTIDE SEQUENCE [LARGE SCALE GENOMIC DNA]</scope>
    <source>
        <strain evidence="4">UT</strain>
    </source>
</reference>
<gene>
    <name evidence="4" type="ORF">A4A49_56486</name>
</gene>
<evidence type="ECO:0000313" key="5">
    <source>
        <dbReference type="Proteomes" id="UP000187609"/>
    </source>
</evidence>
<dbReference type="Gene3D" id="3.30.420.10">
    <property type="entry name" value="Ribonuclease H-like superfamily/Ribonuclease H"/>
    <property type="match status" value="1"/>
</dbReference>
<dbReference type="InterPro" id="IPR041577">
    <property type="entry name" value="RT_RNaseH_2"/>
</dbReference>
<dbReference type="Gene3D" id="3.30.70.270">
    <property type="match status" value="2"/>
</dbReference>
<dbReference type="SUPFAM" id="SSF56672">
    <property type="entry name" value="DNA/RNA polymerases"/>
    <property type="match status" value="1"/>
</dbReference>
<dbReference type="InterPro" id="IPR056924">
    <property type="entry name" value="SH3_Tf2-1"/>
</dbReference>
<evidence type="ECO:0000256" key="1">
    <source>
        <dbReference type="ARBA" id="ARBA00023268"/>
    </source>
</evidence>
<dbReference type="EMBL" id="MJEQ01037188">
    <property type="protein sequence ID" value="OIT02578.1"/>
    <property type="molecule type" value="Genomic_DNA"/>
</dbReference>